<organism evidence="1 2">
    <name type="scientific">Aspergillus pseudonomiae</name>
    <dbReference type="NCBI Taxonomy" id="1506151"/>
    <lineage>
        <taxon>Eukaryota</taxon>
        <taxon>Fungi</taxon>
        <taxon>Dikarya</taxon>
        <taxon>Ascomycota</taxon>
        <taxon>Pezizomycotina</taxon>
        <taxon>Eurotiomycetes</taxon>
        <taxon>Eurotiomycetidae</taxon>
        <taxon>Eurotiales</taxon>
        <taxon>Aspergillaceae</taxon>
        <taxon>Aspergillus</taxon>
        <taxon>Aspergillus subgen. Circumdati</taxon>
    </lineage>
</organism>
<feature type="non-terminal residue" evidence="1">
    <location>
        <position position="84"/>
    </location>
</feature>
<proteinExistence type="predicted"/>
<keyword evidence="2" id="KW-1185">Reference proteome</keyword>
<dbReference type="RefSeq" id="XP_031939922.1">
    <property type="nucleotide sequence ID" value="XM_032082405.1"/>
</dbReference>
<reference evidence="1 2" key="1">
    <citation type="submission" date="2019-04" db="EMBL/GenBank/DDBJ databases">
        <authorList>
            <consortium name="DOE Joint Genome Institute"/>
            <person name="Mondo S."/>
            <person name="Kjaerbolling I."/>
            <person name="Vesth T."/>
            <person name="Frisvad J.C."/>
            <person name="Nybo J.L."/>
            <person name="Theobald S."/>
            <person name="Kildgaard S."/>
            <person name="Isbrandt T."/>
            <person name="Kuo A."/>
            <person name="Sato A."/>
            <person name="Lyhne E.K."/>
            <person name="Kogle M.E."/>
            <person name="Wiebenga A."/>
            <person name="Kun R.S."/>
            <person name="Lubbers R.J."/>
            <person name="Makela M.R."/>
            <person name="Barry K."/>
            <person name="Chovatia M."/>
            <person name="Clum A."/>
            <person name="Daum C."/>
            <person name="Haridas S."/>
            <person name="He G."/>
            <person name="LaButti K."/>
            <person name="Lipzen A."/>
            <person name="Riley R."/>
            <person name="Salamov A."/>
            <person name="Simmons B.A."/>
            <person name="Magnuson J.K."/>
            <person name="Henrissat B."/>
            <person name="Mortensen U.H."/>
            <person name="Larsen T.O."/>
            <person name="Devries R.P."/>
            <person name="Grigoriev I.V."/>
            <person name="Machida M."/>
            <person name="Baker S.E."/>
            <person name="Andersen M.R."/>
            <person name="Cantor M.N."/>
            <person name="Hua S.X."/>
        </authorList>
    </citation>
    <scope>NUCLEOTIDE SEQUENCE [LARGE SCALE GENOMIC DNA]</scope>
    <source>
        <strain evidence="1 2">CBS 119388</strain>
    </source>
</reference>
<evidence type="ECO:0000313" key="2">
    <source>
        <dbReference type="Proteomes" id="UP000325579"/>
    </source>
</evidence>
<name>A0A5N7D9F4_9EURO</name>
<accession>A0A5N7D9F4</accession>
<gene>
    <name evidence="1" type="ORF">BDV37DRAFT_252292</name>
</gene>
<dbReference type="GeneID" id="43667096"/>
<protein>
    <submittedName>
        <fullName evidence="1">Uncharacterized protein</fullName>
    </submittedName>
</protein>
<dbReference type="Proteomes" id="UP000325579">
    <property type="component" value="Unassembled WGS sequence"/>
</dbReference>
<dbReference type="AlphaFoldDB" id="A0A5N7D9F4"/>
<dbReference type="EMBL" id="ML736786">
    <property type="protein sequence ID" value="KAE8402603.1"/>
    <property type="molecule type" value="Genomic_DNA"/>
</dbReference>
<accession>A0A5N6IGG7</accession>
<sequence length="84" mass="9822">MKPISPYHGNILPKMIDLVIALWLISMLFRICQMFTANFNGSNRSLKIDPRFNTGIILFFLREGLLEPRNRPTWEIDRSTLQSL</sequence>
<evidence type="ECO:0000313" key="1">
    <source>
        <dbReference type="EMBL" id="KAE8402603.1"/>
    </source>
</evidence>